<proteinExistence type="predicted"/>
<sequence length="187" mass="21647">MPALAMAAAAWSWVEKMLQLDHVTSAPSSLRVSMRTAVWMVMWRQPAMRAPFKIFMGPYFFLMAIRPGISYSDNSISRRPHSANLKSKVCKNALLSTFYACIAKANLVFAQLLDFYLEHNFWLSWLKIFAATEISLVECRLIERERKFSKKKNLIEINILNILIKFSKIFICSITNKPTDFKLRNKS</sequence>
<reference evidence="1 2" key="1">
    <citation type="journal article" date="2018" name="Sci. Rep.">
        <title>Genomic signatures of local adaptation to the degree of environmental predictability in rotifers.</title>
        <authorList>
            <person name="Franch-Gras L."/>
            <person name="Hahn C."/>
            <person name="Garcia-Roger E.M."/>
            <person name="Carmona M.J."/>
            <person name="Serra M."/>
            <person name="Gomez A."/>
        </authorList>
    </citation>
    <scope>NUCLEOTIDE SEQUENCE [LARGE SCALE GENOMIC DNA]</scope>
    <source>
        <strain evidence="1">HYR1</strain>
    </source>
</reference>
<dbReference type="EMBL" id="REGN01001111">
    <property type="protein sequence ID" value="RNA36944.1"/>
    <property type="molecule type" value="Genomic_DNA"/>
</dbReference>
<gene>
    <name evidence="1" type="ORF">BpHYR1_037041</name>
</gene>
<evidence type="ECO:0000313" key="2">
    <source>
        <dbReference type="Proteomes" id="UP000276133"/>
    </source>
</evidence>
<evidence type="ECO:0000313" key="1">
    <source>
        <dbReference type="EMBL" id="RNA36944.1"/>
    </source>
</evidence>
<comment type="caution">
    <text evidence="1">The sequence shown here is derived from an EMBL/GenBank/DDBJ whole genome shotgun (WGS) entry which is preliminary data.</text>
</comment>
<dbReference type="Proteomes" id="UP000276133">
    <property type="component" value="Unassembled WGS sequence"/>
</dbReference>
<organism evidence="1 2">
    <name type="scientific">Brachionus plicatilis</name>
    <name type="common">Marine rotifer</name>
    <name type="synonym">Brachionus muelleri</name>
    <dbReference type="NCBI Taxonomy" id="10195"/>
    <lineage>
        <taxon>Eukaryota</taxon>
        <taxon>Metazoa</taxon>
        <taxon>Spiralia</taxon>
        <taxon>Gnathifera</taxon>
        <taxon>Rotifera</taxon>
        <taxon>Eurotatoria</taxon>
        <taxon>Monogononta</taxon>
        <taxon>Pseudotrocha</taxon>
        <taxon>Ploima</taxon>
        <taxon>Brachionidae</taxon>
        <taxon>Brachionus</taxon>
    </lineage>
</organism>
<name>A0A3M7SM71_BRAPC</name>
<keyword evidence="2" id="KW-1185">Reference proteome</keyword>
<protein>
    <submittedName>
        <fullName evidence="1">Uncharacterized protein</fullName>
    </submittedName>
</protein>
<dbReference type="AlphaFoldDB" id="A0A3M7SM71"/>
<accession>A0A3M7SM71</accession>